<dbReference type="Pfam" id="PF05175">
    <property type="entry name" value="MTS"/>
    <property type="match status" value="1"/>
</dbReference>
<comment type="function">
    <text evidence="5">Methylates the class 1 translation termination release factors RF1/PrfA and RF2/PrfB on the glutamine residue of the universally conserved GGQ motif.</text>
</comment>
<dbReference type="GO" id="GO:0102559">
    <property type="term" value="F:peptide chain release factor N(5)-glutamine methyltransferase activity"/>
    <property type="evidence" value="ECO:0007669"/>
    <property type="project" value="UniProtKB-EC"/>
</dbReference>
<dbReference type="GO" id="GO:0003676">
    <property type="term" value="F:nucleic acid binding"/>
    <property type="evidence" value="ECO:0007669"/>
    <property type="project" value="InterPro"/>
</dbReference>
<evidence type="ECO:0000313" key="8">
    <source>
        <dbReference type="EMBL" id="BAM48190.1"/>
    </source>
</evidence>
<gene>
    <name evidence="5" type="primary">prmC</name>
    <name evidence="8" type="ordered locus">AXY_20580</name>
</gene>
<evidence type="ECO:0000256" key="1">
    <source>
        <dbReference type="ARBA" id="ARBA00022603"/>
    </source>
</evidence>
<feature type="domain" description="Release factor glutamine methyltransferase N-terminal" evidence="7">
    <location>
        <begin position="7"/>
        <end position="76"/>
    </location>
</feature>
<evidence type="ECO:0000256" key="4">
    <source>
        <dbReference type="ARBA" id="ARBA00048391"/>
    </source>
</evidence>
<reference evidence="8 9" key="1">
    <citation type="submission" date="2011-01" db="EMBL/GenBank/DDBJ databases">
        <title>Whole genome sequence of Amphibacillus xylinus NBRC 15112.</title>
        <authorList>
            <person name="Nakazawa H."/>
            <person name="Katano Y."/>
            <person name="Nakamura S."/>
            <person name="Sasagawa M."/>
            <person name="Fukada J."/>
            <person name="Arai T."/>
            <person name="Sasakura N."/>
            <person name="Mochizuki D."/>
            <person name="Hosoyama A."/>
            <person name="Harada K."/>
            <person name="Horikawa H."/>
            <person name="Kato Y."/>
            <person name="Harada T."/>
            <person name="Sasaki K."/>
            <person name="Sekiguchi M."/>
            <person name="Hodoyama M."/>
            <person name="Nishiko R."/>
            <person name="Narita H."/>
            <person name="Hanamaki A."/>
            <person name="Hata C."/>
            <person name="Konno Y."/>
            <person name="Niimura Y."/>
            <person name="Yamazaki S."/>
            <person name="Fujita N."/>
        </authorList>
    </citation>
    <scope>NUCLEOTIDE SEQUENCE [LARGE SCALE GENOMIC DNA]</scope>
    <source>
        <strain evidence="9">ATCC 51415 / DSM 6626 / JCM 7361 / LMG 17667 / NBRC 15112 / Ep01</strain>
    </source>
</reference>
<dbReference type="NCBIfam" id="TIGR00536">
    <property type="entry name" value="hemK_fam"/>
    <property type="match status" value="1"/>
</dbReference>
<dbReference type="RefSeq" id="WP_015010776.1">
    <property type="nucleotide sequence ID" value="NC_018704.1"/>
</dbReference>
<dbReference type="InterPro" id="IPR007848">
    <property type="entry name" value="Small_mtfrase_dom"/>
</dbReference>
<feature type="binding site" evidence="5">
    <location>
        <begin position="122"/>
        <end position="126"/>
    </location>
    <ligand>
        <name>S-adenosyl-L-methionine</name>
        <dbReference type="ChEBI" id="CHEBI:59789"/>
    </ligand>
</feature>
<protein>
    <recommendedName>
        <fullName evidence="5">Release factor glutamine methyltransferase</fullName>
        <shortName evidence="5">RF MTase</shortName>
        <ecNumber evidence="5">2.1.1.297</ecNumber>
    </recommendedName>
    <alternativeName>
        <fullName evidence="5">N5-glutamine methyltransferase PrmC</fullName>
    </alternativeName>
    <alternativeName>
        <fullName evidence="5">Protein-(glutamine-N5) MTase PrmC</fullName>
    </alternativeName>
    <alternativeName>
        <fullName evidence="5">Protein-glutamine N-methyltransferase PrmC</fullName>
    </alternativeName>
</protein>
<dbReference type="EMBL" id="AP012050">
    <property type="protein sequence ID" value="BAM48190.1"/>
    <property type="molecule type" value="Genomic_DNA"/>
</dbReference>
<dbReference type="AlphaFoldDB" id="K0J038"/>
<feature type="binding site" evidence="5">
    <location>
        <position position="172"/>
    </location>
    <ligand>
        <name>S-adenosyl-L-methionine</name>
        <dbReference type="ChEBI" id="CHEBI:59789"/>
    </ligand>
</feature>
<comment type="catalytic activity">
    <reaction evidence="4 5">
        <text>L-glutaminyl-[peptide chain release factor] + S-adenosyl-L-methionine = N(5)-methyl-L-glutaminyl-[peptide chain release factor] + S-adenosyl-L-homocysteine + H(+)</text>
        <dbReference type="Rhea" id="RHEA:42896"/>
        <dbReference type="Rhea" id="RHEA-COMP:10271"/>
        <dbReference type="Rhea" id="RHEA-COMP:10272"/>
        <dbReference type="ChEBI" id="CHEBI:15378"/>
        <dbReference type="ChEBI" id="CHEBI:30011"/>
        <dbReference type="ChEBI" id="CHEBI:57856"/>
        <dbReference type="ChEBI" id="CHEBI:59789"/>
        <dbReference type="ChEBI" id="CHEBI:61891"/>
        <dbReference type="EC" id="2.1.1.297"/>
    </reaction>
</comment>
<feature type="binding site" evidence="5">
    <location>
        <position position="145"/>
    </location>
    <ligand>
        <name>S-adenosyl-L-methionine</name>
        <dbReference type="ChEBI" id="CHEBI:59789"/>
    </ligand>
</feature>
<feature type="binding site" evidence="5">
    <location>
        <position position="189"/>
    </location>
    <ligand>
        <name>S-adenosyl-L-methionine</name>
        <dbReference type="ChEBI" id="CHEBI:59789"/>
    </ligand>
</feature>
<proteinExistence type="inferred from homology"/>
<accession>K0J038</accession>
<dbReference type="NCBIfam" id="TIGR03534">
    <property type="entry name" value="RF_mod_PrmC"/>
    <property type="match status" value="1"/>
</dbReference>
<keyword evidence="3 5" id="KW-0949">S-adenosyl-L-methionine</keyword>
<comment type="similarity">
    <text evidence="5">Belongs to the protein N5-glutamine methyltransferase family. PrmC subfamily.</text>
</comment>
<dbReference type="InterPro" id="IPR050320">
    <property type="entry name" value="N5-glutamine_MTase"/>
</dbReference>
<evidence type="ECO:0000256" key="3">
    <source>
        <dbReference type="ARBA" id="ARBA00022691"/>
    </source>
</evidence>
<dbReference type="EC" id="2.1.1.297" evidence="5"/>
<dbReference type="InterPro" id="IPR040758">
    <property type="entry name" value="PrmC_N"/>
</dbReference>
<feature type="domain" description="Methyltransferase small" evidence="6">
    <location>
        <begin position="107"/>
        <end position="196"/>
    </location>
</feature>
<dbReference type="InterPro" id="IPR019874">
    <property type="entry name" value="RF_methyltr_PrmC"/>
</dbReference>
<dbReference type="HOGENOM" id="CLU_018398_3_2_9"/>
<name>K0J038_AMPXN</name>
<keyword evidence="1 5" id="KW-0489">Methyltransferase</keyword>
<dbReference type="Gene3D" id="3.40.50.150">
    <property type="entry name" value="Vaccinia Virus protein VP39"/>
    <property type="match status" value="1"/>
</dbReference>
<dbReference type="Pfam" id="PF17827">
    <property type="entry name" value="PrmC_N"/>
    <property type="match status" value="1"/>
</dbReference>
<dbReference type="PATRIC" id="fig|698758.3.peg.2063"/>
<dbReference type="GO" id="GO:0032259">
    <property type="term" value="P:methylation"/>
    <property type="evidence" value="ECO:0007669"/>
    <property type="project" value="UniProtKB-KW"/>
</dbReference>
<dbReference type="CDD" id="cd02440">
    <property type="entry name" value="AdoMet_MTases"/>
    <property type="match status" value="1"/>
</dbReference>
<dbReference type="PROSITE" id="PS00092">
    <property type="entry name" value="N6_MTASE"/>
    <property type="match status" value="1"/>
</dbReference>
<dbReference type="InterPro" id="IPR004556">
    <property type="entry name" value="HemK-like"/>
</dbReference>
<dbReference type="PANTHER" id="PTHR18895">
    <property type="entry name" value="HEMK METHYLTRANSFERASE"/>
    <property type="match status" value="1"/>
</dbReference>
<dbReference type="Gene3D" id="1.10.8.10">
    <property type="entry name" value="DNA helicase RuvA subunit, C-terminal domain"/>
    <property type="match status" value="1"/>
</dbReference>
<organism evidence="8 9">
    <name type="scientific">Amphibacillus xylanus (strain ATCC 51415 / DSM 6626 / JCM 7361 / LMG 17667 / NBRC 15112 / Ep01)</name>
    <dbReference type="NCBI Taxonomy" id="698758"/>
    <lineage>
        <taxon>Bacteria</taxon>
        <taxon>Bacillati</taxon>
        <taxon>Bacillota</taxon>
        <taxon>Bacilli</taxon>
        <taxon>Bacillales</taxon>
        <taxon>Bacillaceae</taxon>
        <taxon>Amphibacillus</taxon>
    </lineage>
</organism>
<dbReference type="STRING" id="698758.AXY_20580"/>
<evidence type="ECO:0000259" key="7">
    <source>
        <dbReference type="Pfam" id="PF17827"/>
    </source>
</evidence>
<dbReference type="HAMAP" id="MF_02126">
    <property type="entry name" value="RF_methyltr_PrmC"/>
    <property type="match status" value="1"/>
</dbReference>
<dbReference type="PANTHER" id="PTHR18895:SF74">
    <property type="entry name" value="MTRF1L RELEASE FACTOR GLUTAMINE METHYLTRANSFERASE"/>
    <property type="match status" value="1"/>
</dbReference>
<evidence type="ECO:0000256" key="5">
    <source>
        <dbReference type="HAMAP-Rule" id="MF_02126"/>
    </source>
</evidence>
<keyword evidence="9" id="KW-1185">Reference proteome</keyword>
<dbReference type="KEGG" id="axl:AXY_20580"/>
<feature type="binding site" evidence="5">
    <location>
        <begin position="189"/>
        <end position="192"/>
    </location>
    <ligand>
        <name>substrate</name>
    </ligand>
</feature>
<dbReference type="SUPFAM" id="SSF53335">
    <property type="entry name" value="S-adenosyl-L-methionine-dependent methyltransferases"/>
    <property type="match status" value="1"/>
</dbReference>
<evidence type="ECO:0000313" key="9">
    <source>
        <dbReference type="Proteomes" id="UP000006294"/>
    </source>
</evidence>
<dbReference type="InterPro" id="IPR029063">
    <property type="entry name" value="SAM-dependent_MTases_sf"/>
</dbReference>
<dbReference type="Proteomes" id="UP000006294">
    <property type="component" value="Chromosome"/>
</dbReference>
<keyword evidence="2 5" id="KW-0808">Transferase</keyword>
<evidence type="ECO:0000259" key="6">
    <source>
        <dbReference type="Pfam" id="PF05175"/>
    </source>
</evidence>
<evidence type="ECO:0000256" key="2">
    <source>
        <dbReference type="ARBA" id="ARBA00022679"/>
    </source>
</evidence>
<dbReference type="eggNOG" id="COG2890">
    <property type="taxonomic scope" value="Bacteria"/>
</dbReference>
<sequence>MSQTIQEVLNRASVFLEEHGREPKVAEILLLHHTNFSKTDLLLNLREPIDEATLNAFLKDIETHATTGKPVQHLTGTEQFYGRNFTVNEHVLIPRPETEELVQLILAKTKDQPRPLKVLDIGTGSGAIAITLKSEDPTLTVEASDISTQALAIAKQNATNLNADVKFHQSDFLQKWLGTGEKFNLIVSNPPYIAWEERETLSDTVKNFDPELALFADNQGLKAYETIINQAKSVLAPSGCLAFEIGHQQAESVTQLIKSAFPTSSVEVIKDINQKDRIIFAKC</sequence>
<dbReference type="OrthoDB" id="9800643at2"/>
<dbReference type="InterPro" id="IPR002052">
    <property type="entry name" value="DNA_methylase_N6_adenine_CS"/>
</dbReference>